<dbReference type="InterPro" id="IPR000182">
    <property type="entry name" value="GNAT_dom"/>
</dbReference>
<keyword evidence="1" id="KW-0012">Acyltransferase</keyword>
<proteinExistence type="inferred from homology"/>
<dbReference type="PANTHER" id="PTHR15298:SF1">
    <property type="entry name" value="GLYCINE N-ACYLTRANSFERASE-LIKE PROTEIN"/>
    <property type="match status" value="1"/>
</dbReference>
<sequence>MKLTVEQLPTLVAELKNHFPASLNVYYFARNTVSQQHAWPGLEFHVDTYPNVNACVCRTASSSRTDIPPLFNGYTVYTFSKDPQKLAELIATEGVIDWTESISFGMVNESGDVKVVREKCAQQGGTSAITPGSNYYDHGIIAHFDMKNVPKLEYKLPEGFTLGTLTAKHAEQVTKDKFYGDPQTNIKFFRYFLDAGFPNAALFNADGRPIAYHCQRPENSLGIGFVAEEFRSKGLFKIVVYEVLQKLKANGETEAYSDIAPGNIPSIKTCERLGATFYDQQFEWFEYVPKNGRK</sequence>
<dbReference type="InterPro" id="IPR016181">
    <property type="entry name" value="Acyl_CoA_acyltransferase"/>
</dbReference>
<evidence type="ECO:0000256" key="1">
    <source>
        <dbReference type="RuleBase" id="RU368002"/>
    </source>
</evidence>
<gene>
    <name evidence="3" type="ORF">BV898_12248</name>
</gene>
<dbReference type="InterPro" id="IPR010313">
    <property type="entry name" value="Glycine_N-acyltransferase"/>
</dbReference>
<dbReference type="Proteomes" id="UP000192578">
    <property type="component" value="Unassembled WGS sequence"/>
</dbReference>
<comment type="caution">
    <text evidence="3">The sequence shown here is derived from an EMBL/GenBank/DDBJ whole genome shotgun (WGS) entry which is preliminary data.</text>
</comment>
<dbReference type="EC" id="2.3.1.-" evidence="1"/>
<organism evidence="3 4">
    <name type="scientific">Hypsibius exemplaris</name>
    <name type="common">Freshwater tardigrade</name>
    <dbReference type="NCBI Taxonomy" id="2072580"/>
    <lineage>
        <taxon>Eukaryota</taxon>
        <taxon>Metazoa</taxon>
        <taxon>Ecdysozoa</taxon>
        <taxon>Tardigrada</taxon>
        <taxon>Eutardigrada</taxon>
        <taxon>Parachela</taxon>
        <taxon>Hypsibioidea</taxon>
        <taxon>Hypsibiidae</taxon>
        <taxon>Hypsibius</taxon>
    </lineage>
</organism>
<dbReference type="GO" id="GO:0047961">
    <property type="term" value="F:glycine N-acyltransferase activity"/>
    <property type="evidence" value="ECO:0007669"/>
    <property type="project" value="InterPro"/>
</dbReference>
<dbReference type="EMBL" id="MTYJ01000122">
    <property type="protein sequence ID" value="OQV13500.1"/>
    <property type="molecule type" value="Genomic_DNA"/>
</dbReference>
<dbReference type="SUPFAM" id="SSF55729">
    <property type="entry name" value="Acyl-CoA N-acyltransferases (Nat)"/>
    <property type="match status" value="1"/>
</dbReference>
<comment type="similarity">
    <text evidence="1">Belongs to the glycine N-acyltransferase family.</text>
</comment>
<dbReference type="PANTHER" id="PTHR15298">
    <property type="entry name" value="L-COA N-ACYLTRANSFERASE-RELATED"/>
    <property type="match status" value="1"/>
</dbReference>
<dbReference type="Gene3D" id="3.40.630.30">
    <property type="match status" value="1"/>
</dbReference>
<dbReference type="GO" id="GO:0005739">
    <property type="term" value="C:mitochondrion"/>
    <property type="evidence" value="ECO:0007669"/>
    <property type="project" value="InterPro"/>
</dbReference>
<keyword evidence="1" id="KW-0808">Transferase</keyword>
<protein>
    <recommendedName>
        <fullName evidence="1">Glycine N-acyltransferase-like protein</fullName>
        <ecNumber evidence="1">2.3.1.-</ecNumber>
    </recommendedName>
</protein>
<evidence type="ECO:0000259" key="2">
    <source>
        <dbReference type="PROSITE" id="PS51186"/>
    </source>
</evidence>
<feature type="domain" description="N-acetyltransferase" evidence="2">
    <location>
        <begin position="160"/>
        <end position="294"/>
    </location>
</feature>
<evidence type="ECO:0000313" key="3">
    <source>
        <dbReference type="EMBL" id="OQV13500.1"/>
    </source>
</evidence>
<name>A0A1W0WE72_HYPEX</name>
<evidence type="ECO:0000313" key="4">
    <source>
        <dbReference type="Proteomes" id="UP000192578"/>
    </source>
</evidence>
<dbReference type="OrthoDB" id="61870at2759"/>
<dbReference type="PROSITE" id="PS51186">
    <property type="entry name" value="GNAT"/>
    <property type="match status" value="1"/>
</dbReference>
<dbReference type="AlphaFoldDB" id="A0A1W0WE72"/>
<reference evidence="4" key="1">
    <citation type="submission" date="2017-01" db="EMBL/GenBank/DDBJ databases">
        <title>Comparative genomics of anhydrobiosis in the tardigrade Hypsibius dujardini.</title>
        <authorList>
            <person name="Yoshida Y."/>
            <person name="Koutsovoulos G."/>
            <person name="Laetsch D."/>
            <person name="Stevens L."/>
            <person name="Kumar S."/>
            <person name="Horikawa D."/>
            <person name="Ishino K."/>
            <person name="Komine S."/>
            <person name="Tomita M."/>
            <person name="Blaxter M."/>
            <person name="Arakawa K."/>
        </authorList>
    </citation>
    <scope>NUCLEOTIDE SEQUENCE [LARGE SCALE GENOMIC DNA]</scope>
    <source>
        <strain evidence="4">Z151</strain>
    </source>
</reference>
<dbReference type="InterPro" id="IPR015938">
    <property type="entry name" value="Glycine_N-acyltransferase_N"/>
</dbReference>
<keyword evidence="4" id="KW-1185">Reference proteome</keyword>
<dbReference type="Pfam" id="PF06021">
    <property type="entry name" value="Gly_acyl_tr_N"/>
    <property type="match status" value="1"/>
</dbReference>
<dbReference type="Pfam" id="PF00583">
    <property type="entry name" value="Acetyltransf_1"/>
    <property type="match status" value="1"/>
</dbReference>
<accession>A0A1W0WE72</accession>